<dbReference type="OrthoDB" id="28427at2157"/>
<accession>A0A0U3FFY5</accession>
<protein>
    <submittedName>
        <fullName evidence="1">Uncharacterized protein</fullName>
    </submittedName>
</protein>
<dbReference type="Proteomes" id="UP000060043">
    <property type="component" value="Chromosome"/>
</dbReference>
<dbReference type="EMBL" id="CP013695">
    <property type="protein sequence ID" value="ALU31954.1"/>
    <property type="molecule type" value="Genomic_DNA"/>
</dbReference>
<gene>
    <name evidence="1" type="ORF">ATY89_04270</name>
    <name evidence="2" type="ORF">ATZ20_07295</name>
</gene>
<name>A0A0U3FFY5_9CREN</name>
<dbReference type="STRING" id="1435377.SUSAZ_02065"/>
<dbReference type="EMBL" id="CP013694">
    <property type="protein sequence ID" value="ALU29227.1"/>
    <property type="molecule type" value="Genomic_DNA"/>
</dbReference>
<evidence type="ECO:0000313" key="2">
    <source>
        <dbReference type="EMBL" id="ALU31954.1"/>
    </source>
</evidence>
<organism evidence="1 4">
    <name type="scientific">Sulfolobus acidocaldarius</name>
    <dbReference type="NCBI Taxonomy" id="2285"/>
    <lineage>
        <taxon>Archaea</taxon>
        <taxon>Thermoproteota</taxon>
        <taxon>Thermoprotei</taxon>
        <taxon>Sulfolobales</taxon>
        <taxon>Sulfolobaceae</taxon>
        <taxon>Sulfolobus</taxon>
    </lineage>
</organism>
<dbReference type="Proteomes" id="UP000065473">
    <property type="component" value="Chromosome"/>
</dbReference>
<evidence type="ECO:0000313" key="1">
    <source>
        <dbReference type="EMBL" id="ALU29227.1"/>
    </source>
</evidence>
<dbReference type="RefSeq" id="WP_015385415.1">
    <property type="nucleotide sequence ID" value="NZ_CP013694.1"/>
</dbReference>
<reference evidence="3 4" key="1">
    <citation type="submission" date="2015-12" db="EMBL/GenBank/DDBJ databases">
        <title>A stable core within a dynamic pangenome in Sulfolobus acidocaldarius.</title>
        <authorList>
            <person name="Anderson R."/>
            <person name="Kouris A."/>
            <person name="Seward C."/>
            <person name="Campbell K."/>
            <person name="Whitaker R."/>
        </authorList>
    </citation>
    <scope>NUCLEOTIDE SEQUENCE [LARGE SCALE GENOMIC DNA]</scope>
    <source>
        <strain evidence="1 4">GG12-C01-09</strain>
        <strain evidence="2 3">NG05B_CO5_07</strain>
    </source>
</reference>
<dbReference type="AlphaFoldDB" id="A0A0U3FFY5"/>
<evidence type="ECO:0000313" key="3">
    <source>
        <dbReference type="Proteomes" id="UP000060043"/>
    </source>
</evidence>
<proteinExistence type="predicted"/>
<dbReference type="GeneID" id="14550932"/>
<evidence type="ECO:0000313" key="4">
    <source>
        <dbReference type="Proteomes" id="UP000065473"/>
    </source>
</evidence>
<sequence length="442" mass="48686">MRRYFLLPLLFVALVITSASVYYFFQAQLIFTPFVLVSLKNLVNSCLPDYSSLITPTVNNGVYSENVPAITVQSTQNSYNLLNTPILNFSLSTKSYVNGNSNLQGASLYLRNSTSTYSLPVNAYSGNYLLLESANGLTSFPLTHNLYINFTTSINSIYNYQLAVSLTKMPSANIFNYLDGDRQMGSLDYYGLGSIIGLYYNNIPIITSPSGWSPNYYQQSLELVVPISSGMSSVIPTYDQGLIFFNYTTQQNKNVTVFLIGGFGAGSNTPADGFEIYFFMNPVYIRNGSIVNYVSDPSIGSELLYAQGLLIFPYSNGDYFMVQWDPYWIESGASSASVFNLFNVTSNNGYISSITPYGPLGNNGFGIQQTSNYFYVCMKATYNPSTGWLYTQVTDLNSGETATLSYNVGLKYSAGQYTFAIGGNTGGSYANWGIVYATVYSS</sequence>